<proteinExistence type="predicted"/>
<evidence type="ECO:0000256" key="2">
    <source>
        <dbReference type="ARBA" id="ARBA00022692"/>
    </source>
</evidence>
<feature type="domain" description="C2" evidence="6">
    <location>
        <begin position="372"/>
        <end position="498"/>
    </location>
</feature>
<sequence length="1256" mass="145830">MFRRKIRENSKTYQLTITIIEAKYLPPNANPLVVVKVGKKKKRTFVRKGTDTPYFNEYFVFNFTGDFNVFLSTKISILVYLKNCLRPKFYGGTFLEVATVWEEPEEVVPDNSPDFENRTAPKLIAATDGKFNHLPFGPNKPCIYIKSCWPNFEWRISNTNCLLYIANSLENNLAKLETLISLKSRMAYENYNKIIASLKCFCMKYLDILDSERYNVDGGTTKLDRHRVNLCRKCIEDIVKMIKSNGDLPNNNFIKIAMAYAYKYLQKIRKICEDPQQAFPDVFIWMIVGTRRVALARLTASEIIYSEMDLSRGINCGKRINLFMKNIEDNIDDSPDYDVCNIEIFLWLGNAKFSSACWSFIPTGYQVEHWSSIESFPKSFIYTTSTKFQLRAHIFQGRFESGLDSTGLMDPFIRIIFRGYTATTKSIRQSLVPVWDETLVLQPMDLYVSKENVKSLPPSVIVEAFHQDLYGIPEFYGRCVVKPIVKLIEESNSSSETSPILMWHAFTTKKNLEGGVLAAFELIEVTDDLIDDPLALNENTIFNLPSGIRPVMISHRMEIIFWGVRDMKKINNTRINKPRIVIECCGIYMNSEVIENAKKFCNFRENHVIIDLDLPEQNIYYPPLTMKIYNSNNLESFTYAGVCIIPNSHIFYEELLTEDEYNSKINDEIKDEEINRIFNQRRHSSIILPLPSNYSDIEENRSTTNFKKLGEVNYRCRMRKMLSFIKTLLVSSKGYQKHEYNFYGNDENESNNWWTKYFASIQKEKNDEMEGNQMRIPGQKEIATFKIYESELEMQPEFNKFQDKLKTFVLSRGKMTGDIDHDTKNYAGKFKGDIAIYKWPHSQQTLYRTKNGNNVANGLLAGYPPQDFVKLLIRIYVIKGINLHPCDALSGRSDPYLVIKFGKNNINDKKNYIPNQTNPTFGRSFEMEAYLPRDHTLTIQVWDHDRISADEMIGETEIDIENRYYSEHRGQCGLSRTYSTSGYNSWRDVERPTQILQSLCKKNNLAMPEFSSSCVTIGMQKFFSHAIFKGVSQSEHIERRPLFNMRKSGLEQGKLELWVDMFRIDELPPKPLVDITPQQPEDYELRVIIWNTKDVPLVDNQFLTGEKCSDIYVKGWILHDDYQSTDIHYNSLTGEGNFNWRFIFHFTYAKSENFIIVHKKLFALSVDETEQKLPCKLHLQVWDSDHFSPDDYLGSLTIDLSCMPRGSANSKNCTLKVIHPNSPTINLFKVQNVRAWWPFSRSKSNGEHFQATVNNV</sequence>
<reference evidence="7" key="2">
    <citation type="submission" date="2023-03" db="EMBL/GenBank/DDBJ databases">
        <authorList>
            <person name="Inwood S.N."/>
            <person name="Skelly J.G."/>
            <person name="Guhlin J."/>
            <person name="Harrop T.W.R."/>
            <person name="Goldson S.G."/>
            <person name="Dearden P.K."/>
        </authorList>
    </citation>
    <scope>NUCLEOTIDE SEQUENCE</scope>
    <source>
        <strain evidence="7">Lincoln</strain>
        <tissue evidence="7">Whole body</tissue>
    </source>
</reference>
<dbReference type="InterPro" id="IPR037724">
    <property type="entry name" value="C2E_Ferlin"/>
</dbReference>
<protein>
    <recommendedName>
        <fullName evidence="6">C2 domain-containing protein</fullName>
    </recommendedName>
</protein>
<dbReference type="GO" id="GO:0007009">
    <property type="term" value="P:plasma membrane organization"/>
    <property type="evidence" value="ECO:0007669"/>
    <property type="project" value="TreeGrafter"/>
</dbReference>
<evidence type="ECO:0000259" key="6">
    <source>
        <dbReference type="PROSITE" id="PS50004"/>
    </source>
</evidence>
<dbReference type="InterPro" id="IPR035892">
    <property type="entry name" value="C2_domain_sf"/>
</dbReference>
<dbReference type="SUPFAM" id="SSF49562">
    <property type="entry name" value="C2 domain (Calcium/lipid-binding domain, CaLB)"/>
    <property type="match status" value="4"/>
</dbReference>
<dbReference type="InterPro" id="IPR037723">
    <property type="entry name" value="C2D_Ferlin"/>
</dbReference>
<dbReference type="PROSITE" id="PS50004">
    <property type="entry name" value="C2"/>
    <property type="match status" value="4"/>
</dbReference>
<dbReference type="Proteomes" id="UP001168972">
    <property type="component" value="Unassembled WGS sequence"/>
</dbReference>
<evidence type="ECO:0000313" key="8">
    <source>
        <dbReference type="Proteomes" id="UP001168972"/>
    </source>
</evidence>
<reference evidence="7" key="1">
    <citation type="journal article" date="2023" name="bioRxiv">
        <title>Scaffold-level genome assemblies of two parasitoid biocontrol wasps reveal the parthenogenesis mechanism and an associated novel virus.</title>
        <authorList>
            <person name="Inwood S."/>
            <person name="Skelly J."/>
            <person name="Guhlin J."/>
            <person name="Harrop T."/>
            <person name="Goldson S."/>
            <person name="Dearden P."/>
        </authorList>
    </citation>
    <scope>NUCLEOTIDE SEQUENCE</scope>
    <source>
        <strain evidence="7">Lincoln</strain>
        <tissue evidence="7">Whole body</tissue>
    </source>
</reference>
<dbReference type="PANTHER" id="PTHR12546">
    <property type="entry name" value="FER-1-LIKE"/>
    <property type="match status" value="1"/>
</dbReference>
<feature type="domain" description="C2" evidence="6">
    <location>
        <begin position="1067"/>
        <end position="1213"/>
    </location>
</feature>
<dbReference type="InterPro" id="IPR037725">
    <property type="entry name" value="C2F_Ferlin"/>
</dbReference>
<comment type="subcellular location">
    <subcellularLocation>
        <location evidence="1">Membrane</location>
        <topology evidence="1">Single-pass membrane protein</topology>
    </subcellularLocation>
</comment>
<keyword evidence="5" id="KW-0472">Membrane</keyword>
<dbReference type="Gene3D" id="2.60.40.150">
    <property type="entry name" value="C2 domain"/>
    <property type="match status" value="4"/>
</dbReference>
<dbReference type="CDD" id="cd04017">
    <property type="entry name" value="C2D_Ferlin"/>
    <property type="match status" value="1"/>
</dbReference>
<dbReference type="InterPro" id="IPR055072">
    <property type="entry name" value="Ferlin_DSRM"/>
</dbReference>
<dbReference type="InterPro" id="IPR000008">
    <property type="entry name" value="C2_dom"/>
</dbReference>
<evidence type="ECO:0000256" key="4">
    <source>
        <dbReference type="ARBA" id="ARBA00022989"/>
    </source>
</evidence>
<organism evidence="7 8">
    <name type="scientific">Microctonus hyperodae</name>
    <name type="common">Parasitoid wasp</name>
    <dbReference type="NCBI Taxonomy" id="165561"/>
    <lineage>
        <taxon>Eukaryota</taxon>
        <taxon>Metazoa</taxon>
        <taxon>Ecdysozoa</taxon>
        <taxon>Arthropoda</taxon>
        <taxon>Hexapoda</taxon>
        <taxon>Insecta</taxon>
        <taxon>Pterygota</taxon>
        <taxon>Neoptera</taxon>
        <taxon>Endopterygota</taxon>
        <taxon>Hymenoptera</taxon>
        <taxon>Apocrita</taxon>
        <taxon>Ichneumonoidea</taxon>
        <taxon>Braconidae</taxon>
        <taxon>Euphorinae</taxon>
        <taxon>Microctonus</taxon>
    </lineage>
</organism>
<keyword evidence="4" id="KW-1133">Transmembrane helix</keyword>
<accession>A0AA39G2S3</accession>
<evidence type="ECO:0000313" key="7">
    <source>
        <dbReference type="EMBL" id="KAK0180464.1"/>
    </source>
</evidence>
<keyword evidence="3" id="KW-0677">Repeat</keyword>
<keyword evidence="2" id="KW-0812">Transmembrane</keyword>
<evidence type="ECO:0000256" key="3">
    <source>
        <dbReference type="ARBA" id="ARBA00022737"/>
    </source>
</evidence>
<keyword evidence="8" id="KW-1185">Reference proteome</keyword>
<dbReference type="InterPro" id="IPR037721">
    <property type="entry name" value="Ferlin"/>
</dbReference>
<feature type="domain" description="C2" evidence="6">
    <location>
        <begin position="1"/>
        <end position="110"/>
    </location>
</feature>
<comment type="caution">
    <text evidence="7">The sequence shown here is derived from an EMBL/GenBank/DDBJ whole genome shotgun (WGS) entry which is preliminary data.</text>
</comment>
<feature type="domain" description="C2" evidence="6">
    <location>
        <begin position="854"/>
        <end position="973"/>
    </location>
</feature>
<dbReference type="Pfam" id="PF00168">
    <property type="entry name" value="C2"/>
    <property type="match status" value="4"/>
</dbReference>
<dbReference type="CDD" id="cd04037">
    <property type="entry name" value="C2E_Ferlin"/>
    <property type="match status" value="1"/>
</dbReference>
<dbReference type="Pfam" id="PF08150">
    <property type="entry name" value="FerB"/>
    <property type="match status" value="1"/>
</dbReference>
<dbReference type="AlphaFoldDB" id="A0AA39G2S3"/>
<dbReference type="GO" id="GO:0016020">
    <property type="term" value="C:membrane"/>
    <property type="evidence" value="ECO:0007669"/>
    <property type="project" value="UniProtKB-SubCell"/>
</dbReference>
<dbReference type="CDD" id="cd08374">
    <property type="entry name" value="C2F_Ferlin"/>
    <property type="match status" value="1"/>
</dbReference>
<evidence type="ECO:0000256" key="1">
    <source>
        <dbReference type="ARBA" id="ARBA00004167"/>
    </source>
</evidence>
<name>A0AA39G2S3_MICHY</name>
<gene>
    <name evidence="7" type="ORF">PV327_006103</name>
</gene>
<dbReference type="SMART" id="SM01201">
    <property type="entry name" value="FerB"/>
    <property type="match status" value="1"/>
</dbReference>
<dbReference type="InterPro" id="IPR012561">
    <property type="entry name" value="Ferlin_B-domain"/>
</dbReference>
<evidence type="ECO:0000256" key="5">
    <source>
        <dbReference type="ARBA" id="ARBA00023136"/>
    </source>
</evidence>
<dbReference type="SMART" id="SM00239">
    <property type="entry name" value="C2"/>
    <property type="match status" value="4"/>
</dbReference>
<dbReference type="Pfam" id="PF22901">
    <property type="entry name" value="dsrm_Ferlin"/>
    <property type="match status" value="1"/>
</dbReference>
<dbReference type="EMBL" id="JAQQBR010000003">
    <property type="protein sequence ID" value="KAK0180464.1"/>
    <property type="molecule type" value="Genomic_DNA"/>
</dbReference>
<dbReference type="PANTHER" id="PTHR12546:SF60">
    <property type="entry name" value="MISFIRE, ISOFORM F"/>
    <property type="match status" value="1"/>
</dbReference>